<dbReference type="STRING" id="2074.BG845_00601"/>
<evidence type="ECO:0000256" key="5">
    <source>
        <dbReference type="ARBA" id="ARBA00023136"/>
    </source>
</evidence>
<keyword evidence="8" id="KW-1185">Reference proteome</keyword>
<keyword evidence="4 6" id="KW-1133">Transmembrane helix</keyword>
<feature type="transmembrane region" description="Helical" evidence="6">
    <location>
        <begin position="324"/>
        <end position="346"/>
    </location>
</feature>
<organism evidence="7 8">
    <name type="scientific">Pseudonocardia autotrophica</name>
    <name type="common">Amycolata autotrophica</name>
    <name type="synonym">Nocardia autotrophica</name>
    <dbReference type="NCBI Taxonomy" id="2074"/>
    <lineage>
        <taxon>Bacteria</taxon>
        <taxon>Bacillati</taxon>
        <taxon>Actinomycetota</taxon>
        <taxon>Actinomycetes</taxon>
        <taxon>Pseudonocardiales</taxon>
        <taxon>Pseudonocardiaceae</taxon>
        <taxon>Pseudonocardia</taxon>
    </lineage>
</organism>
<feature type="transmembrane region" description="Helical" evidence="6">
    <location>
        <begin position="376"/>
        <end position="396"/>
    </location>
</feature>
<feature type="transmembrane region" description="Helical" evidence="6">
    <location>
        <begin position="170"/>
        <end position="191"/>
    </location>
</feature>
<sequence>MTNRTGLRGAHWGAISQGLNTGTSFILSFLVARSQDPAEFGQFALVLALLAIAVGLAHECGSTVLTIAHAADRRRLPAAARRSTGYTWTLGVVVGAGCLALAAVTEGPIVPVLLVVAAAMPAVLLQDGVRGYLIASARPRAAAANDGIRMGVQLGLTVVLLVSVPDPPMWTYVAAWAAGAAVASAVGLWWAGLVPVRTLPHRWIVEHRTLALPLLAMFALTSLPSQAVVVLMPLAADLEQTGALRAAYLLFGPMGTLFAAVYSLALVDAVRSGGPSEVVRIGRRVALFLGCAGIVWGAVVAFLPAVIGRQLIGPSWDLTADTRLVLGLSLVAEGVIFGATTVMGALRQPRRMVWARLLSAPVMLGVALGLSHGLGATGAAIGFLVGYTACAIFAWAQVPRAVRGPAPYSDSTVAVPARRVPEEGTP</sequence>
<protein>
    <submittedName>
        <fullName evidence="7">Polysaccharide biosynthesis protein</fullName>
    </submittedName>
</protein>
<feature type="transmembrane region" description="Helical" evidence="6">
    <location>
        <begin position="43"/>
        <end position="71"/>
    </location>
</feature>
<evidence type="ECO:0000256" key="1">
    <source>
        <dbReference type="ARBA" id="ARBA00004651"/>
    </source>
</evidence>
<feature type="transmembrane region" description="Helical" evidence="6">
    <location>
        <begin position="83"/>
        <end position="103"/>
    </location>
</feature>
<dbReference type="Proteomes" id="UP000194360">
    <property type="component" value="Unassembled WGS sequence"/>
</dbReference>
<dbReference type="OrthoDB" id="3579744at2"/>
<reference evidence="7 8" key="1">
    <citation type="submission" date="2016-09" db="EMBL/GenBank/DDBJ databases">
        <title>Pseudonocardia autotrophica DSM535, a candidate organism with high potential of specific P450 cytochromes.</title>
        <authorList>
            <person name="Grumaz C."/>
            <person name="Vainshtein Y."/>
            <person name="Kirstahler P."/>
            <person name="Sohn K."/>
        </authorList>
    </citation>
    <scope>NUCLEOTIDE SEQUENCE [LARGE SCALE GENOMIC DNA]</scope>
    <source>
        <strain evidence="7 8">DSM 535</strain>
    </source>
</reference>
<feature type="transmembrane region" description="Helical" evidence="6">
    <location>
        <begin position="287"/>
        <end position="312"/>
    </location>
</feature>
<dbReference type="AlphaFoldDB" id="A0A1Y2N853"/>
<feature type="transmembrane region" description="Helical" evidence="6">
    <location>
        <begin position="246"/>
        <end position="267"/>
    </location>
</feature>
<keyword evidence="2" id="KW-1003">Cell membrane</keyword>
<dbReference type="PANTHER" id="PTHR30250">
    <property type="entry name" value="PST FAMILY PREDICTED COLANIC ACID TRANSPORTER"/>
    <property type="match status" value="1"/>
</dbReference>
<evidence type="ECO:0000256" key="3">
    <source>
        <dbReference type="ARBA" id="ARBA00022692"/>
    </source>
</evidence>
<evidence type="ECO:0000256" key="4">
    <source>
        <dbReference type="ARBA" id="ARBA00022989"/>
    </source>
</evidence>
<keyword evidence="5 6" id="KW-0472">Membrane</keyword>
<evidence type="ECO:0000313" key="8">
    <source>
        <dbReference type="Proteomes" id="UP000194360"/>
    </source>
</evidence>
<dbReference type="InterPro" id="IPR050833">
    <property type="entry name" value="Poly_Biosynth_Transport"/>
</dbReference>
<evidence type="ECO:0000313" key="7">
    <source>
        <dbReference type="EMBL" id="OSY43655.1"/>
    </source>
</evidence>
<gene>
    <name evidence="7" type="ORF">BG845_00601</name>
</gene>
<dbReference type="PANTHER" id="PTHR30250:SF26">
    <property type="entry name" value="PSMA PROTEIN"/>
    <property type="match status" value="1"/>
</dbReference>
<dbReference type="GO" id="GO:0005886">
    <property type="term" value="C:plasma membrane"/>
    <property type="evidence" value="ECO:0007669"/>
    <property type="project" value="UniProtKB-SubCell"/>
</dbReference>
<feature type="transmembrane region" description="Helical" evidence="6">
    <location>
        <begin position="353"/>
        <end position="370"/>
    </location>
</feature>
<proteinExistence type="predicted"/>
<evidence type="ECO:0000256" key="6">
    <source>
        <dbReference type="SAM" id="Phobius"/>
    </source>
</evidence>
<comment type="caution">
    <text evidence="7">The sequence shown here is derived from an EMBL/GenBank/DDBJ whole genome shotgun (WGS) entry which is preliminary data.</text>
</comment>
<keyword evidence="3 6" id="KW-0812">Transmembrane</keyword>
<name>A0A1Y2N853_PSEAH</name>
<feature type="transmembrane region" description="Helical" evidence="6">
    <location>
        <begin position="12"/>
        <end position="31"/>
    </location>
</feature>
<dbReference type="RefSeq" id="WP_085910920.1">
    <property type="nucleotide sequence ID" value="NZ_AP018920.1"/>
</dbReference>
<evidence type="ECO:0000256" key="2">
    <source>
        <dbReference type="ARBA" id="ARBA00022475"/>
    </source>
</evidence>
<dbReference type="EMBL" id="MIGB01000002">
    <property type="protein sequence ID" value="OSY43655.1"/>
    <property type="molecule type" value="Genomic_DNA"/>
</dbReference>
<feature type="transmembrane region" description="Helical" evidence="6">
    <location>
        <begin position="212"/>
        <end position="234"/>
    </location>
</feature>
<accession>A0A1Y2N853</accession>
<comment type="subcellular location">
    <subcellularLocation>
        <location evidence="1">Cell membrane</location>
        <topology evidence="1">Multi-pass membrane protein</topology>
    </subcellularLocation>
</comment>